<dbReference type="EMBL" id="QSGQ01000003">
    <property type="protein sequence ID" value="RHB40552.1"/>
    <property type="molecule type" value="Genomic_DNA"/>
</dbReference>
<dbReference type="Pfam" id="PF09719">
    <property type="entry name" value="C_GCAxxG_C_C"/>
    <property type="match status" value="1"/>
</dbReference>
<gene>
    <name evidence="2" type="ORF">DW885_05625</name>
    <name evidence="1" type="ORF">DXD84_01305</name>
</gene>
<evidence type="ECO:0008006" key="5">
    <source>
        <dbReference type="Google" id="ProtNLM"/>
    </source>
</evidence>
<accession>A0A3E4FAN3</accession>
<dbReference type="InterPro" id="IPR010181">
    <property type="entry name" value="CGCAxxGCC_motif"/>
</dbReference>
<protein>
    <recommendedName>
        <fullName evidence="5">C_GCAxxG_C_C family protein</fullName>
    </recommendedName>
</protein>
<dbReference type="RefSeq" id="WP_117494166.1">
    <property type="nucleotide sequence ID" value="NZ_QSGQ01000003.1"/>
</dbReference>
<proteinExistence type="predicted"/>
<evidence type="ECO:0000313" key="3">
    <source>
        <dbReference type="Proteomes" id="UP000260664"/>
    </source>
</evidence>
<dbReference type="EMBL" id="QSOI01000001">
    <property type="protein sequence ID" value="RGI86825.1"/>
    <property type="molecule type" value="Genomic_DNA"/>
</dbReference>
<evidence type="ECO:0000313" key="4">
    <source>
        <dbReference type="Proteomes" id="UP000284883"/>
    </source>
</evidence>
<name>A0A3E4FAN3_9FIRM</name>
<sequence>MENKDLKAKSVYLCEQYRRQGFACSESVCRALADIYEICLSEEIHKVISVFAGGAIDDERCGIIEAGLLITSLLYDSGRISEDISLEKISVEMHRRFEEKYGGYECKNIFYPLYEQHQKSGLPESEFHCAFHEGIVIIIELLNQMTKERKEAK</sequence>
<evidence type="ECO:0000313" key="1">
    <source>
        <dbReference type="EMBL" id="RGI86825.1"/>
    </source>
</evidence>
<comment type="caution">
    <text evidence="1">The sequence shown here is derived from an EMBL/GenBank/DDBJ whole genome shotgun (WGS) entry which is preliminary data.</text>
</comment>
<reference evidence="3 4" key="1">
    <citation type="submission" date="2018-08" db="EMBL/GenBank/DDBJ databases">
        <title>A genome reference for cultivated species of the human gut microbiota.</title>
        <authorList>
            <person name="Zou Y."/>
            <person name="Xue W."/>
            <person name="Luo G."/>
        </authorList>
    </citation>
    <scope>NUCLEOTIDE SEQUENCE [LARGE SCALE GENOMIC DNA]</scope>
    <source>
        <strain evidence="2 4">AM40-15AC</strain>
        <strain evidence="1 3">TM09-19AC</strain>
    </source>
</reference>
<dbReference type="AlphaFoldDB" id="A0A3E4FAN3"/>
<dbReference type="Proteomes" id="UP000260664">
    <property type="component" value="Unassembled WGS sequence"/>
</dbReference>
<evidence type="ECO:0000313" key="2">
    <source>
        <dbReference type="EMBL" id="RHB40552.1"/>
    </source>
</evidence>
<dbReference type="Proteomes" id="UP000284883">
    <property type="component" value="Unassembled WGS sequence"/>
</dbReference>
<organism evidence="1 3">
    <name type="scientific">Dorea formicigenerans</name>
    <dbReference type="NCBI Taxonomy" id="39486"/>
    <lineage>
        <taxon>Bacteria</taxon>
        <taxon>Bacillati</taxon>
        <taxon>Bacillota</taxon>
        <taxon>Clostridia</taxon>
        <taxon>Lachnospirales</taxon>
        <taxon>Lachnospiraceae</taxon>
        <taxon>Dorea</taxon>
    </lineage>
</organism>